<dbReference type="SUPFAM" id="SSF56112">
    <property type="entry name" value="Protein kinase-like (PK-like)"/>
    <property type="match status" value="1"/>
</dbReference>
<proteinExistence type="predicted"/>
<evidence type="ECO:0000313" key="2">
    <source>
        <dbReference type="Proteomes" id="UP000075714"/>
    </source>
</evidence>
<dbReference type="InterPro" id="IPR011009">
    <property type="entry name" value="Kinase-like_dom_sf"/>
</dbReference>
<dbReference type="Gene3D" id="1.10.510.10">
    <property type="entry name" value="Transferase(Phosphotransferase) domain 1"/>
    <property type="match status" value="1"/>
</dbReference>
<dbReference type="AlphaFoldDB" id="A0A150G2G9"/>
<organism evidence="1 2">
    <name type="scientific">Gonium pectorale</name>
    <name type="common">Green alga</name>
    <dbReference type="NCBI Taxonomy" id="33097"/>
    <lineage>
        <taxon>Eukaryota</taxon>
        <taxon>Viridiplantae</taxon>
        <taxon>Chlorophyta</taxon>
        <taxon>core chlorophytes</taxon>
        <taxon>Chlorophyceae</taxon>
        <taxon>CS clade</taxon>
        <taxon>Chlamydomonadales</taxon>
        <taxon>Volvocaceae</taxon>
        <taxon>Gonium</taxon>
    </lineage>
</organism>
<sequence>MVTKARAAAAVRAAAHSSQERGELLSLLDSLADQELAQWLIVDQDDDETIRAFIRAKAQGAAAGPSSENTAAGGVDNSEEYAKQLLQPPLDSPPHLDDLQRFIREPPAAQIPIIADALDGITLSPRLKPHFTVASGQLARSVGLSLMSPLTLGDSEVWTSIAEHLVVVSLLLALDKALPSDLRIGLVAERDQRDNTSLMTVKSLGGSSLRPDGVLRGNSGRRLLAKWEDKAASMEQAVEDLRKKTAAWTQLYYGDIEYLPCFAAAGSNLQFYAISRASGMATAPRAISPRYDLNNTADRVEAVMATVKFYQLLCAQQTRYPVDVLPAGAVMRAHGQGFTRELLFRTDVLEIRKRVSPWSTFASLCGVDFTRLEQLYRATTQRQGLVHAVKGAPTLQGSVYSVDLIPVGLPSSNTLPATEDDAQRLLHGLLHGLAAIHEAGFVHRDLRWDNFACSPGSPGSRRWFLLDLETCAPADQPPPPAFQPVGWQPGTTLVGGRYTRASDLYQLGLAVQPNCEQLVVSPEGRAFMEAILTPPVMQERSAELLLAHEWLRCEGASICRAAGAQPGER</sequence>
<evidence type="ECO:0008006" key="3">
    <source>
        <dbReference type="Google" id="ProtNLM"/>
    </source>
</evidence>
<protein>
    <recommendedName>
        <fullName evidence="3">Protein kinase domain-containing protein</fullName>
    </recommendedName>
</protein>
<dbReference type="OrthoDB" id="541922at2759"/>
<gene>
    <name evidence="1" type="ORF">GPECTOR_82g239</name>
</gene>
<evidence type="ECO:0000313" key="1">
    <source>
        <dbReference type="EMBL" id="KXZ43705.1"/>
    </source>
</evidence>
<comment type="caution">
    <text evidence="1">The sequence shown here is derived from an EMBL/GenBank/DDBJ whole genome shotgun (WGS) entry which is preliminary data.</text>
</comment>
<dbReference type="EMBL" id="LSYV01000083">
    <property type="protein sequence ID" value="KXZ43705.1"/>
    <property type="molecule type" value="Genomic_DNA"/>
</dbReference>
<dbReference type="Proteomes" id="UP000075714">
    <property type="component" value="Unassembled WGS sequence"/>
</dbReference>
<name>A0A150G2G9_GONPE</name>
<reference evidence="2" key="1">
    <citation type="journal article" date="2016" name="Nat. Commun.">
        <title>The Gonium pectorale genome demonstrates co-option of cell cycle regulation during the evolution of multicellularity.</title>
        <authorList>
            <person name="Hanschen E.R."/>
            <person name="Marriage T.N."/>
            <person name="Ferris P.J."/>
            <person name="Hamaji T."/>
            <person name="Toyoda A."/>
            <person name="Fujiyama A."/>
            <person name="Neme R."/>
            <person name="Noguchi H."/>
            <person name="Minakuchi Y."/>
            <person name="Suzuki M."/>
            <person name="Kawai-Toyooka H."/>
            <person name="Smith D.R."/>
            <person name="Sparks H."/>
            <person name="Anderson J."/>
            <person name="Bakaric R."/>
            <person name="Luria V."/>
            <person name="Karger A."/>
            <person name="Kirschner M.W."/>
            <person name="Durand P.M."/>
            <person name="Michod R.E."/>
            <person name="Nozaki H."/>
            <person name="Olson B.J."/>
        </authorList>
    </citation>
    <scope>NUCLEOTIDE SEQUENCE [LARGE SCALE GENOMIC DNA]</scope>
    <source>
        <strain evidence="2">NIES-2863</strain>
    </source>
</reference>
<keyword evidence="2" id="KW-1185">Reference proteome</keyword>
<accession>A0A150G2G9</accession>